<keyword evidence="4 7" id="KW-0808">Transferase</keyword>
<dbReference type="CDD" id="cd06223">
    <property type="entry name" value="PRTases_typeI"/>
    <property type="match status" value="1"/>
</dbReference>
<sequence length="189" mass="20739">MENVNVYEILKDVEALLEGHFLLSSGRHSNRYCQCAKLLQYPDKAEKVVSVIKDKLKDVDFDLVVGPAMGGIVVAYEVGRQVGKPAIFTERVDGKMALRRGFEIKKGQKIIISEDVVTTGKSSLETVEVLEALGGEVVGICCLVDRKSSSIDLPIYSAIAIDVESYEKDNCPLCKEGIEYVKPGSRAIK</sequence>
<feature type="binding site" description="in other chain" evidence="7">
    <location>
        <begin position="114"/>
        <end position="122"/>
    </location>
    <ligand>
        <name>5-phospho-alpha-D-ribose 1-diphosphate</name>
        <dbReference type="ChEBI" id="CHEBI:58017"/>
        <note>ligand shared between dimeric partners</note>
    </ligand>
</feature>
<dbReference type="NCBIfam" id="TIGR01367">
    <property type="entry name" value="pyrE_Therm"/>
    <property type="match status" value="1"/>
</dbReference>
<comment type="cofactor">
    <cofactor evidence="7">
        <name>Mg(2+)</name>
        <dbReference type="ChEBI" id="CHEBI:18420"/>
    </cofactor>
</comment>
<dbReference type="Gene3D" id="3.40.50.2020">
    <property type="match status" value="1"/>
</dbReference>
<keyword evidence="3 7" id="KW-0328">Glycosyltransferase</keyword>
<comment type="pathway">
    <text evidence="1 7">Pyrimidine metabolism; UMP biosynthesis via de novo pathway; UMP from orotate: step 1/2.</text>
</comment>
<proteinExistence type="inferred from homology"/>
<evidence type="ECO:0000259" key="8">
    <source>
        <dbReference type="Pfam" id="PF00156"/>
    </source>
</evidence>
<dbReference type="InterPro" id="IPR006273">
    <property type="entry name" value="Orotate_PRibTrfase_bac"/>
</dbReference>
<feature type="binding site" evidence="7">
    <location>
        <position position="118"/>
    </location>
    <ligand>
        <name>orotate</name>
        <dbReference type="ChEBI" id="CHEBI:30839"/>
    </ligand>
</feature>
<evidence type="ECO:0000256" key="6">
    <source>
        <dbReference type="ARBA" id="ARBA00022975"/>
    </source>
</evidence>
<dbReference type="GO" id="GO:0000287">
    <property type="term" value="F:magnesium ion binding"/>
    <property type="evidence" value="ECO:0007669"/>
    <property type="project" value="UniProtKB-UniRule"/>
</dbReference>
<dbReference type="EMBL" id="FQXM01000016">
    <property type="protein sequence ID" value="SHH84688.1"/>
    <property type="molecule type" value="Genomic_DNA"/>
</dbReference>
<dbReference type="STRING" id="1121316.SAMN02745207_02785"/>
<comment type="subunit">
    <text evidence="7">Homodimer.</text>
</comment>
<dbReference type="RefSeq" id="WP_073339027.1">
    <property type="nucleotide sequence ID" value="NZ_FQXM01000016.1"/>
</dbReference>
<keyword evidence="5 7" id="KW-0460">Magnesium</keyword>
<reference evidence="9 10" key="1">
    <citation type="submission" date="2016-11" db="EMBL/GenBank/DDBJ databases">
        <authorList>
            <person name="Jaros S."/>
            <person name="Januszkiewicz K."/>
            <person name="Wedrychowicz H."/>
        </authorList>
    </citation>
    <scope>NUCLEOTIDE SEQUENCE [LARGE SCALE GENOMIC DNA]</scope>
    <source>
        <strain evidence="9 10">DSM 8605</strain>
    </source>
</reference>
<comment type="catalytic activity">
    <reaction evidence="7">
        <text>orotidine 5'-phosphate + diphosphate = orotate + 5-phospho-alpha-D-ribose 1-diphosphate</text>
        <dbReference type="Rhea" id="RHEA:10380"/>
        <dbReference type="ChEBI" id="CHEBI:30839"/>
        <dbReference type="ChEBI" id="CHEBI:33019"/>
        <dbReference type="ChEBI" id="CHEBI:57538"/>
        <dbReference type="ChEBI" id="CHEBI:58017"/>
        <dbReference type="EC" id="2.4.2.10"/>
    </reaction>
</comment>
<comment type="similarity">
    <text evidence="7">Belongs to the purine/pyrimidine phosphoribosyltransferase family. PyrE subfamily.</text>
</comment>
<dbReference type="Proteomes" id="UP000184447">
    <property type="component" value="Unassembled WGS sequence"/>
</dbReference>
<dbReference type="InterPro" id="IPR000836">
    <property type="entry name" value="PRTase_dom"/>
</dbReference>
<comment type="caution">
    <text evidence="7">Lacks conserved residue(s) required for the propagation of feature annotation.</text>
</comment>
<evidence type="ECO:0000256" key="7">
    <source>
        <dbReference type="HAMAP-Rule" id="MF_01208"/>
    </source>
</evidence>
<gene>
    <name evidence="7" type="primary">pyrE</name>
    <name evidence="9" type="ORF">SAMN02745207_02785</name>
</gene>
<dbReference type="InterPro" id="IPR023031">
    <property type="entry name" value="OPRT"/>
</dbReference>
<dbReference type="GO" id="GO:0019856">
    <property type="term" value="P:pyrimidine nucleobase biosynthetic process"/>
    <property type="evidence" value="ECO:0007669"/>
    <property type="project" value="InterPro"/>
</dbReference>
<dbReference type="OrthoDB" id="9783570at2"/>
<comment type="function">
    <text evidence="7">Catalyzes the transfer of a ribosyl phosphate group from 5-phosphoribose 1-diphosphate to orotate, leading to the formation of orotidine monophosphate (OMP).</text>
</comment>
<evidence type="ECO:0000256" key="4">
    <source>
        <dbReference type="ARBA" id="ARBA00022679"/>
    </source>
</evidence>
<dbReference type="InterPro" id="IPR029057">
    <property type="entry name" value="PRTase-like"/>
</dbReference>
<dbReference type="GO" id="GO:0044205">
    <property type="term" value="P:'de novo' UMP biosynthetic process"/>
    <property type="evidence" value="ECO:0007669"/>
    <property type="project" value="UniProtKB-UniRule"/>
</dbReference>
<dbReference type="GO" id="GO:0004588">
    <property type="term" value="F:orotate phosphoribosyltransferase activity"/>
    <property type="evidence" value="ECO:0007669"/>
    <property type="project" value="UniProtKB-UniRule"/>
</dbReference>
<evidence type="ECO:0000313" key="10">
    <source>
        <dbReference type="Proteomes" id="UP000184447"/>
    </source>
</evidence>
<dbReference type="EC" id="2.4.2.10" evidence="2 7"/>
<evidence type="ECO:0000256" key="1">
    <source>
        <dbReference type="ARBA" id="ARBA00004889"/>
    </source>
</evidence>
<keyword evidence="10" id="KW-1185">Reference proteome</keyword>
<feature type="binding site" evidence="7">
    <location>
        <position position="91"/>
    </location>
    <ligand>
        <name>5-phospho-alpha-D-ribose 1-diphosphate</name>
        <dbReference type="ChEBI" id="CHEBI:58017"/>
        <note>ligand shared between dimeric partners</note>
    </ligand>
</feature>
<dbReference type="AlphaFoldDB" id="A0A1M5WB91"/>
<dbReference type="UniPathway" id="UPA00070">
    <property type="reaction ID" value="UER00119"/>
</dbReference>
<keyword evidence="6 7" id="KW-0665">Pyrimidine biosynthesis</keyword>
<feature type="domain" description="Phosphoribosyltransferase" evidence="8">
    <location>
        <begin position="56"/>
        <end position="150"/>
    </location>
</feature>
<protein>
    <recommendedName>
        <fullName evidence="2 7">Orotate phosphoribosyltransferase</fullName>
        <shortName evidence="7">OPRT</shortName>
        <shortName evidence="7">OPRTase</shortName>
        <ecNumber evidence="2 7">2.4.2.10</ecNumber>
    </recommendedName>
</protein>
<dbReference type="PANTHER" id="PTHR19278:SF9">
    <property type="entry name" value="URIDINE 5'-MONOPHOSPHATE SYNTHASE"/>
    <property type="match status" value="1"/>
</dbReference>
<dbReference type="SUPFAM" id="SSF53271">
    <property type="entry name" value="PRTase-like"/>
    <property type="match status" value="1"/>
</dbReference>
<evidence type="ECO:0000256" key="5">
    <source>
        <dbReference type="ARBA" id="ARBA00022842"/>
    </source>
</evidence>
<dbReference type="PANTHER" id="PTHR19278">
    <property type="entry name" value="OROTATE PHOSPHORIBOSYLTRANSFERASE"/>
    <property type="match status" value="1"/>
</dbReference>
<dbReference type="HAMAP" id="MF_01208">
    <property type="entry name" value="PyrE"/>
    <property type="match status" value="1"/>
</dbReference>
<evidence type="ECO:0000256" key="3">
    <source>
        <dbReference type="ARBA" id="ARBA00022676"/>
    </source>
</evidence>
<evidence type="ECO:0000313" key="9">
    <source>
        <dbReference type="EMBL" id="SHH84688.1"/>
    </source>
</evidence>
<dbReference type="Pfam" id="PF00156">
    <property type="entry name" value="Pribosyltran"/>
    <property type="match status" value="1"/>
</dbReference>
<name>A0A1M5WB91_9CLOT</name>
<accession>A0A1M5WB91</accession>
<feature type="binding site" evidence="7">
    <location>
        <position position="146"/>
    </location>
    <ligand>
        <name>orotate</name>
        <dbReference type="ChEBI" id="CHEBI:30839"/>
    </ligand>
</feature>
<evidence type="ECO:0000256" key="2">
    <source>
        <dbReference type="ARBA" id="ARBA00011971"/>
    </source>
</evidence>
<organism evidence="9 10">
    <name type="scientific">Clostridium grantii DSM 8605</name>
    <dbReference type="NCBI Taxonomy" id="1121316"/>
    <lineage>
        <taxon>Bacteria</taxon>
        <taxon>Bacillati</taxon>
        <taxon>Bacillota</taxon>
        <taxon>Clostridia</taxon>
        <taxon>Eubacteriales</taxon>
        <taxon>Clostridiaceae</taxon>
        <taxon>Clostridium</taxon>
    </lineage>
</organism>